<dbReference type="HOGENOM" id="CLU_085318_0_0_0"/>
<evidence type="ECO:0000313" key="2">
    <source>
        <dbReference type="EMBL" id="ACZ38831.1"/>
    </source>
</evidence>
<dbReference type="Proteomes" id="UP000002027">
    <property type="component" value="Chromosome 1"/>
</dbReference>
<gene>
    <name evidence="2" type="ordered locus">Sthe_1396</name>
</gene>
<dbReference type="InParanoid" id="D1C3L4"/>
<sequence length="267" mass="30640">MTDLLPRNRTDRDGNAPGIPPRLAPADRCTWRAPDDVILDLLRRGRITDCELVPWGSNYTFAVRLEHDDHPPTVAIYKPRDGEIPLWDFPTGTLYRREYAAFLVSCMLGWYFVPPVVIRDGPHGIGTVQLYVEPARGVHDGEVRDNFTSQLQRIALFDLITNNADRKASHCFVGADEPQLWGIDHGLTFHVHPKLRTVIWDFCGQPIAQELLEAMEALEREADRVRATLRPYLTRQEVEMFLRRVAALREAGIFPHLNPRRNIPYGW</sequence>
<evidence type="ECO:0000256" key="1">
    <source>
        <dbReference type="SAM" id="MobiDB-lite"/>
    </source>
</evidence>
<evidence type="ECO:0008006" key="4">
    <source>
        <dbReference type="Google" id="ProtNLM"/>
    </source>
</evidence>
<dbReference type="eggNOG" id="COG5032">
    <property type="taxonomic scope" value="Bacteria"/>
</dbReference>
<organism evidence="2 3">
    <name type="scientific">Sphaerobacter thermophilus (strain ATCC 49802 / DSM 20745 / KCCM 41009 / NCIMB 13125 / S 6022)</name>
    <dbReference type="NCBI Taxonomy" id="479434"/>
    <lineage>
        <taxon>Bacteria</taxon>
        <taxon>Pseudomonadati</taxon>
        <taxon>Thermomicrobiota</taxon>
        <taxon>Thermomicrobia</taxon>
        <taxon>Sphaerobacterales</taxon>
        <taxon>Sphaerobacterineae</taxon>
        <taxon>Sphaerobacteraceae</taxon>
        <taxon>Sphaerobacter</taxon>
    </lineage>
</organism>
<feature type="compositionally biased region" description="Basic and acidic residues" evidence="1">
    <location>
        <begin position="1"/>
        <end position="14"/>
    </location>
</feature>
<dbReference type="PROSITE" id="PS50096">
    <property type="entry name" value="IQ"/>
    <property type="match status" value="1"/>
</dbReference>
<protein>
    <recommendedName>
        <fullName evidence="4">PI3K/PI4K catalytic domain-containing protein</fullName>
    </recommendedName>
</protein>
<dbReference type="RefSeq" id="WP_012871878.1">
    <property type="nucleotide sequence ID" value="NC_013523.1"/>
</dbReference>
<dbReference type="EMBL" id="CP001823">
    <property type="protein sequence ID" value="ACZ38831.1"/>
    <property type="molecule type" value="Genomic_DNA"/>
</dbReference>
<feature type="region of interest" description="Disordered" evidence="1">
    <location>
        <begin position="1"/>
        <end position="20"/>
    </location>
</feature>
<evidence type="ECO:0000313" key="3">
    <source>
        <dbReference type="Proteomes" id="UP000002027"/>
    </source>
</evidence>
<reference evidence="2 3" key="2">
    <citation type="journal article" date="2010" name="Stand. Genomic Sci.">
        <title>Complete genome sequence of Desulfohalobium retbaense type strain (HR(100)).</title>
        <authorList>
            <person name="Spring S."/>
            <person name="Nolan M."/>
            <person name="Lapidus A."/>
            <person name="Glavina Del Rio T."/>
            <person name="Copeland A."/>
            <person name="Tice H."/>
            <person name="Cheng J.F."/>
            <person name="Lucas S."/>
            <person name="Land M."/>
            <person name="Chen F."/>
            <person name="Bruce D."/>
            <person name="Goodwin L."/>
            <person name="Pitluck S."/>
            <person name="Ivanova N."/>
            <person name="Mavromatis K."/>
            <person name="Mikhailova N."/>
            <person name="Pati A."/>
            <person name="Chen A."/>
            <person name="Palaniappan K."/>
            <person name="Hauser L."/>
            <person name="Chang Y.J."/>
            <person name="Jeffries C.D."/>
            <person name="Munk C."/>
            <person name="Kiss H."/>
            <person name="Chain P."/>
            <person name="Han C."/>
            <person name="Brettin T."/>
            <person name="Detter J.C."/>
            <person name="Schuler E."/>
            <person name="Goker M."/>
            <person name="Rohde M."/>
            <person name="Bristow J."/>
            <person name="Eisen J.A."/>
            <person name="Markowitz V."/>
            <person name="Hugenholtz P."/>
            <person name="Kyrpides N.C."/>
            <person name="Klenk H.P."/>
        </authorList>
    </citation>
    <scope>NUCLEOTIDE SEQUENCE [LARGE SCALE GENOMIC DNA]</scope>
    <source>
        <strain evidence="3">ATCC 49802 / DSM 20745 / S 6022</strain>
    </source>
</reference>
<keyword evidence="3" id="KW-1185">Reference proteome</keyword>
<reference evidence="3" key="1">
    <citation type="submission" date="2009-11" db="EMBL/GenBank/DDBJ databases">
        <title>The complete chromosome 1 of Sphaerobacter thermophilus DSM 20745.</title>
        <authorList>
            <person name="Lucas S."/>
            <person name="Copeland A."/>
            <person name="Lapidus A."/>
            <person name="Glavina del Rio T."/>
            <person name="Dalin E."/>
            <person name="Tice H."/>
            <person name="Bruce D."/>
            <person name="Goodwin L."/>
            <person name="Pitluck S."/>
            <person name="Kyrpides N."/>
            <person name="Mavromatis K."/>
            <person name="Ivanova N."/>
            <person name="Mikhailova N."/>
            <person name="LaButti K.M."/>
            <person name="Clum A."/>
            <person name="Sun H.I."/>
            <person name="Brettin T."/>
            <person name="Detter J.C."/>
            <person name="Han C."/>
            <person name="Larimer F."/>
            <person name="Land M."/>
            <person name="Hauser L."/>
            <person name="Markowitz V."/>
            <person name="Cheng J.F."/>
            <person name="Hugenholtz P."/>
            <person name="Woyke T."/>
            <person name="Wu D."/>
            <person name="Steenblock K."/>
            <person name="Schneider S."/>
            <person name="Pukall R."/>
            <person name="Goeker M."/>
            <person name="Klenk H.P."/>
            <person name="Eisen J.A."/>
        </authorList>
    </citation>
    <scope>NUCLEOTIDE SEQUENCE [LARGE SCALE GENOMIC DNA]</scope>
    <source>
        <strain evidence="3">ATCC 49802 / DSM 20745 / S 6022</strain>
    </source>
</reference>
<dbReference type="STRING" id="479434.Sthe_1396"/>
<dbReference type="AlphaFoldDB" id="D1C3L4"/>
<dbReference type="KEGG" id="sti:Sthe_1396"/>
<proteinExistence type="predicted"/>
<accession>D1C3L4</accession>
<name>D1C3L4_SPHTD</name>